<evidence type="ECO:0000256" key="1">
    <source>
        <dbReference type="SAM" id="MobiDB-lite"/>
    </source>
</evidence>
<name>A0ABQ5EWW0_9ASTR</name>
<evidence type="ECO:0000313" key="4">
    <source>
        <dbReference type="Proteomes" id="UP001151760"/>
    </source>
</evidence>
<reference evidence="3" key="2">
    <citation type="submission" date="2022-01" db="EMBL/GenBank/DDBJ databases">
        <authorList>
            <person name="Yamashiro T."/>
            <person name="Shiraishi A."/>
            <person name="Satake H."/>
            <person name="Nakayama K."/>
        </authorList>
    </citation>
    <scope>NUCLEOTIDE SEQUENCE</scope>
</reference>
<dbReference type="GO" id="GO:0003964">
    <property type="term" value="F:RNA-directed DNA polymerase activity"/>
    <property type="evidence" value="ECO:0007669"/>
    <property type="project" value="UniProtKB-KW"/>
</dbReference>
<gene>
    <name evidence="3" type="ORF">Tco_0990353</name>
</gene>
<evidence type="ECO:0000313" key="3">
    <source>
        <dbReference type="EMBL" id="GJT55299.1"/>
    </source>
</evidence>
<dbReference type="InterPro" id="IPR040256">
    <property type="entry name" value="At4g02000-like"/>
</dbReference>
<dbReference type="Pfam" id="PF14111">
    <property type="entry name" value="DUF4283"/>
    <property type="match status" value="1"/>
</dbReference>
<keyword evidence="4" id="KW-1185">Reference proteome</keyword>
<keyword evidence="3" id="KW-0808">Transferase</keyword>
<feature type="compositionally biased region" description="Basic and acidic residues" evidence="1">
    <location>
        <begin position="283"/>
        <end position="299"/>
    </location>
</feature>
<keyword evidence="3" id="KW-0548">Nucleotidyltransferase</keyword>
<comment type="caution">
    <text evidence="3">The sequence shown here is derived from an EMBL/GenBank/DDBJ whole genome shotgun (WGS) entry which is preliminary data.</text>
</comment>
<proteinExistence type="predicted"/>
<feature type="domain" description="DUF4283" evidence="2">
    <location>
        <begin position="72"/>
        <end position="153"/>
    </location>
</feature>
<organism evidence="3 4">
    <name type="scientific">Tanacetum coccineum</name>
    <dbReference type="NCBI Taxonomy" id="301880"/>
    <lineage>
        <taxon>Eukaryota</taxon>
        <taxon>Viridiplantae</taxon>
        <taxon>Streptophyta</taxon>
        <taxon>Embryophyta</taxon>
        <taxon>Tracheophyta</taxon>
        <taxon>Spermatophyta</taxon>
        <taxon>Magnoliopsida</taxon>
        <taxon>eudicotyledons</taxon>
        <taxon>Gunneridae</taxon>
        <taxon>Pentapetalae</taxon>
        <taxon>asterids</taxon>
        <taxon>campanulids</taxon>
        <taxon>Asterales</taxon>
        <taxon>Asteraceae</taxon>
        <taxon>Asteroideae</taxon>
        <taxon>Anthemideae</taxon>
        <taxon>Anthemidinae</taxon>
        <taxon>Tanacetum</taxon>
    </lineage>
</organism>
<feature type="region of interest" description="Disordered" evidence="1">
    <location>
        <begin position="277"/>
        <end position="300"/>
    </location>
</feature>
<sequence>MVPLYRFQPFHICVYTHYFIFLQNVVEKSYVAAVQKNNLKLDTSLCYKPTVIEEDGGEFVVFDEELVSKGSNKWKLTVYGKFVGCFMPENALRYHLRRMWSKYGFVDVQVDSYGGCYCKFRNEEDMGKVIELGPWIVNHKPFFVKKWDPNIGLSKKEETKIPLWAKMKNIALEAWTKDGISALASSLGKPIRMDNVTAQACTTGRERADFARVLVEFEAKKGFKEHIDIQYRSKDNVVIGTKKVEVEYQWKPDICSHCMVFGHKERTCKKIVRNEVEENSTNEEGRYGKKENKEKDKVDNSFTEVRNRKRENVRFNNNNVRNQRRWGPKQNSNATYVRKEDGKQEEILSAIKKTKNKYAIFEEEEYDEEIELRIGLRDMIQLFFKTGIKWEEKEAMKEVFEDVMEGENVSAKMCSANEISGLETAVLH</sequence>
<protein>
    <submittedName>
        <fullName evidence="3">RNA-directed DNA polymerase, eukaryota, reverse transcriptase zinc-binding domain protein</fullName>
    </submittedName>
</protein>
<dbReference type="PANTHER" id="PTHR31286">
    <property type="entry name" value="GLYCINE-RICH CELL WALL STRUCTURAL PROTEIN 1.8-LIKE"/>
    <property type="match status" value="1"/>
</dbReference>
<dbReference type="PANTHER" id="PTHR31286:SF180">
    <property type="entry name" value="OS10G0362600 PROTEIN"/>
    <property type="match status" value="1"/>
</dbReference>
<dbReference type="EMBL" id="BQNB010016745">
    <property type="protein sequence ID" value="GJT55299.1"/>
    <property type="molecule type" value="Genomic_DNA"/>
</dbReference>
<dbReference type="InterPro" id="IPR025558">
    <property type="entry name" value="DUF4283"/>
</dbReference>
<evidence type="ECO:0000259" key="2">
    <source>
        <dbReference type="Pfam" id="PF14111"/>
    </source>
</evidence>
<reference evidence="3" key="1">
    <citation type="journal article" date="2022" name="Int. J. Mol. Sci.">
        <title>Draft Genome of Tanacetum Coccineum: Genomic Comparison of Closely Related Tanacetum-Family Plants.</title>
        <authorList>
            <person name="Yamashiro T."/>
            <person name="Shiraishi A."/>
            <person name="Nakayama K."/>
            <person name="Satake H."/>
        </authorList>
    </citation>
    <scope>NUCLEOTIDE SEQUENCE</scope>
</reference>
<dbReference type="Proteomes" id="UP001151760">
    <property type="component" value="Unassembled WGS sequence"/>
</dbReference>
<keyword evidence="3" id="KW-0695">RNA-directed DNA polymerase</keyword>
<accession>A0ABQ5EWW0</accession>